<dbReference type="InParanoid" id="A0A1Y2DZ42"/>
<dbReference type="GeneID" id="63776547"/>
<comment type="caution">
    <text evidence="1">The sequence shown here is derived from an EMBL/GenBank/DDBJ whole genome shotgun (WGS) entry which is preliminary data.</text>
</comment>
<dbReference type="Proteomes" id="UP000193689">
    <property type="component" value="Unassembled WGS sequence"/>
</dbReference>
<sequence>MTWFTPERNILSFPLSTIRQPISYRCIFANAKEFLVDSLPLHSPWSLLEQIMPLSSTGSDYQGLNTIILSASPVIVNSTWDPQATQDIFGNDGVRVVDLLDEAAVVGMLKLLGRLQSRNFCPTEITAFREQLEFEASRCSLYWPDFKSCFMDAWLGAKRTMNSASFPQTVQTVTPDGEVVTVPKTSYRYQHGIPFDLMPPIDHKGRWGKASDMERQWLADMPKLRPVFTFILPDQVEKGRMWFHR</sequence>
<proteinExistence type="predicted"/>
<dbReference type="RefSeq" id="XP_040715778.1">
    <property type="nucleotide sequence ID" value="XM_040860335.1"/>
</dbReference>
<keyword evidence="2" id="KW-1185">Reference proteome</keyword>
<reference evidence="1 2" key="1">
    <citation type="submission" date="2016-07" db="EMBL/GenBank/DDBJ databases">
        <title>Pervasive Adenine N6-methylation of Active Genes in Fungi.</title>
        <authorList>
            <consortium name="DOE Joint Genome Institute"/>
            <person name="Mondo S.J."/>
            <person name="Dannebaum R.O."/>
            <person name="Kuo R.C."/>
            <person name="Labutti K."/>
            <person name="Haridas S."/>
            <person name="Kuo A."/>
            <person name="Salamov A."/>
            <person name="Ahrendt S.R."/>
            <person name="Lipzen A."/>
            <person name="Sullivan W."/>
            <person name="Andreopoulos W.B."/>
            <person name="Clum A."/>
            <person name="Lindquist E."/>
            <person name="Daum C."/>
            <person name="Ramamoorthy G.K."/>
            <person name="Gryganskyi A."/>
            <person name="Culley D."/>
            <person name="Magnuson J.K."/>
            <person name="James T.Y."/>
            <person name="O'Malley M.A."/>
            <person name="Stajich J.E."/>
            <person name="Spatafora J.W."/>
            <person name="Visel A."/>
            <person name="Grigoriev I.V."/>
        </authorList>
    </citation>
    <scope>NUCLEOTIDE SEQUENCE [LARGE SCALE GENOMIC DNA]</scope>
    <source>
        <strain evidence="1 2">CBS 129021</strain>
    </source>
</reference>
<accession>A0A1Y2DZ42</accession>
<dbReference type="AlphaFoldDB" id="A0A1Y2DZ42"/>
<protein>
    <submittedName>
        <fullName evidence="1">Uncharacterized protein</fullName>
    </submittedName>
</protein>
<dbReference type="EMBL" id="MCFJ01000007">
    <property type="protein sequence ID" value="ORY64364.1"/>
    <property type="molecule type" value="Genomic_DNA"/>
</dbReference>
<evidence type="ECO:0000313" key="1">
    <source>
        <dbReference type="EMBL" id="ORY64364.1"/>
    </source>
</evidence>
<organism evidence="1 2">
    <name type="scientific">Pseudomassariella vexata</name>
    <dbReference type="NCBI Taxonomy" id="1141098"/>
    <lineage>
        <taxon>Eukaryota</taxon>
        <taxon>Fungi</taxon>
        <taxon>Dikarya</taxon>
        <taxon>Ascomycota</taxon>
        <taxon>Pezizomycotina</taxon>
        <taxon>Sordariomycetes</taxon>
        <taxon>Xylariomycetidae</taxon>
        <taxon>Amphisphaeriales</taxon>
        <taxon>Pseudomassariaceae</taxon>
        <taxon>Pseudomassariella</taxon>
    </lineage>
</organism>
<evidence type="ECO:0000313" key="2">
    <source>
        <dbReference type="Proteomes" id="UP000193689"/>
    </source>
</evidence>
<name>A0A1Y2DZ42_9PEZI</name>
<gene>
    <name evidence="1" type="ORF">BCR38DRAFT_434905</name>
</gene>